<dbReference type="Proteomes" id="UP000184608">
    <property type="component" value="Unassembled WGS sequence"/>
</dbReference>
<name>A0A1M6F415_9VIBR</name>
<accession>A0A1M6F415</accession>
<evidence type="ECO:0008006" key="4">
    <source>
        <dbReference type="Google" id="ProtNLM"/>
    </source>
</evidence>
<organism evidence="2 3">
    <name type="scientific">Vibrio aerogenes CECT 7868</name>
    <dbReference type="NCBI Taxonomy" id="1216006"/>
    <lineage>
        <taxon>Bacteria</taxon>
        <taxon>Pseudomonadati</taxon>
        <taxon>Pseudomonadota</taxon>
        <taxon>Gammaproteobacteria</taxon>
        <taxon>Vibrionales</taxon>
        <taxon>Vibrionaceae</taxon>
        <taxon>Vibrio</taxon>
    </lineage>
</organism>
<keyword evidence="1" id="KW-0732">Signal</keyword>
<feature type="signal peptide" evidence="1">
    <location>
        <begin position="1"/>
        <end position="22"/>
    </location>
</feature>
<evidence type="ECO:0000256" key="1">
    <source>
        <dbReference type="SAM" id="SignalP"/>
    </source>
</evidence>
<evidence type="ECO:0000313" key="2">
    <source>
        <dbReference type="EMBL" id="SHI92425.1"/>
    </source>
</evidence>
<reference evidence="2 3" key="1">
    <citation type="submission" date="2016-11" db="EMBL/GenBank/DDBJ databases">
        <authorList>
            <person name="Jaros S."/>
            <person name="Januszkiewicz K."/>
            <person name="Wedrychowicz H."/>
        </authorList>
    </citation>
    <scope>NUCLEOTIDE SEQUENCE [LARGE SCALE GENOMIC DNA]</scope>
    <source>
        <strain evidence="2 3">CECT 7868</strain>
    </source>
</reference>
<keyword evidence="3" id="KW-1185">Reference proteome</keyword>
<evidence type="ECO:0000313" key="3">
    <source>
        <dbReference type="Proteomes" id="UP000184608"/>
    </source>
</evidence>
<dbReference type="AlphaFoldDB" id="A0A1M6F415"/>
<dbReference type="InterPro" id="IPR018247">
    <property type="entry name" value="EF_Hand_1_Ca_BS"/>
</dbReference>
<feature type="chain" id="PRO_5009917284" description="EF-hand domain-containing protein" evidence="1">
    <location>
        <begin position="23"/>
        <end position="274"/>
    </location>
</feature>
<sequence length="274" mass="29754">MNINTKLILSASLLFCSQFSFAYDDYFDFNGDGVLSIQDIEDLDEAGMLSSERLETLFLNSAPEHMSQIVSPGDFLAEGESREYQGYPVGRINAPVTNDVMNQLWGGKTFYKQSNGAVRLDNRALPLIQNLLDGVSDVASPLPLLGGLLGGVVDGVSDVLSIDAVDADVYNIPSSAMDAQPTVLLDYSSSKAAILSGIRDEIRLIDPATHLYIGRANIEIGYGTLEYAETVGLINTINTLLINGNNCKEEMGGEYVKGESCFALWFFLQPKAED</sequence>
<dbReference type="EMBL" id="FQXZ01000060">
    <property type="protein sequence ID" value="SHI92425.1"/>
    <property type="molecule type" value="Genomic_DNA"/>
</dbReference>
<protein>
    <recommendedName>
        <fullName evidence="4">EF-hand domain-containing protein</fullName>
    </recommendedName>
</protein>
<proteinExistence type="predicted"/>
<gene>
    <name evidence="2" type="ORF">VA7868_04575</name>
</gene>
<dbReference type="RefSeq" id="WP_073606156.1">
    <property type="nucleotide sequence ID" value="NZ_FQXZ01000060.1"/>
</dbReference>
<dbReference type="OrthoDB" id="119229at2"/>
<dbReference type="PROSITE" id="PS00018">
    <property type="entry name" value="EF_HAND_1"/>
    <property type="match status" value="1"/>
</dbReference>